<evidence type="ECO:0000313" key="10">
    <source>
        <dbReference type="Proteomes" id="UP000310263"/>
    </source>
</evidence>
<keyword evidence="6 7" id="KW-0030">Aminoacyl-tRNA synthetase</keyword>
<evidence type="ECO:0000256" key="6">
    <source>
        <dbReference type="ARBA" id="ARBA00023146"/>
    </source>
</evidence>
<feature type="domain" description="Glutamyl/glutaminyl-tRNA synthetase class Ib catalytic" evidence="8">
    <location>
        <begin position="47"/>
        <end position="313"/>
    </location>
</feature>
<comment type="similarity">
    <text evidence="7">Belongs to the class-I aminoacyl-tRNA synthetase family.</text>
</comment>
<dbReference type="InterPro" id="IPR020058">
    <property type="entry name" value="Glu/Gln-tRNA-synth_Ib_cat-dom"/>
</dbReference>
<dbReference type="InterPro" id="IPR049940">
    <property type="entry name" value="GluQ/Sye"/>
</dbReference>
<dbReference type="AlphaFoldDB" id="A0A4S2F429"/>
<dbReference type="GO" id="GO:0005524">
    <property type="term" value="F:ATP binding"/>
    <property type="evidence" value="ECO:0007669"/>
    <property type="project" value="UniProtKB-KW"/>
</dbReference>
<gene>
    <name evidence="9" type="ORF">E5334_01300</name>
</gene>
<sequence>MDELADVTQGAADCAPAGSAGSGACGRFAGAVEGLPDLTASPQHTEVCGRFAPTPSGRMHLGNVFSCLLAWLDARRAGGSIVLRMEDLDPATCDRQKALQLMDDLRWLGLTWDGDPWYQSERSWAYGEALEALKAQCLVYPCFCSRAELHAANAPHASDGTYIYAGTCRGLSAAEVAERSLVKRPALRMMVPELSDPAGSIEFIDGVYGPQSTVLARDCGDFLVRRSDEVYAYQLAVVVDDAAMGVNHVVRAHDLMGSSGRQRYLQHVLGLGEMEYFHVPLLVAPDGRRLAKRDFDLDLGSLRTWMRGPERLLGLLAWKVGLIERFEPVSAIELVSEFSWDKVTARRDDIVVDEALVDALRG</sequence>
<evidence type="ECO:0000256" key="2">
    <source>
        <dbReference type="ARBA" id="ARBA00022723"/>
    </source>
</evidence>
<evidence type="ECO:0000256" key="5">
    <source>
        <dbReference type="ARBA" id="ARBA00022840"/>
    </source>
</evidence>
<dbReference type="GO" id="GO:0005829">
    <property type="term" value="C:cytosol"/>
    <property type="evidence" value="ECO:0007669"/>
    <property type="project" value="TreeGrafter"/>
</dbReference>
<dbReference type="EC" id="6.1.1.-" evidence="9"/>
<keyword evidence="2" id="KW-0479">Metal-binding</keyword>
<dbReference type="PROSITE" id="PS00178">
    <property type="entry name" value="AA_TRNA_LIGASE_I"/>
    <property type="match status" value="1"/>
</dbReference>
<dbReference type="InterPro" id="IPR014729">
    <property type="entry name" value="Rossmann-like_a/b/a_fold"/>
</dbReference>
<keyword evidence="5 7" id="KW-0067">ATP-binding</keyword>
<dbReference type="OrthoDB" id="9807503at2"/>
<evidence type="ECO:0000259" key="8">
    <source>
        <dbReference type="Pfam" id="PF00749"/>
    </source>
</evidence>
<keyword evidence="3 7" id="KW-0547">Nucleotide-binding</keyword>
<dbReference type="PANTHER" id="PTHR43311:SF1">
    <property type="entry name" value="GLUTAMYL-Q TRNA(ASP) SYNTHETASE"/>
    <property type="match status" value="1"/>
</dbReference>
<dbReference type="Gene3D" id="3.40.50.620">
    <property type="entry name" value="HUPs"/>
    <property type="match status" value="1"/>
</dbReference>
<keyword evidence="10" id="KW-1185">Reference proteome</keyword>
<dbReference type="GO" id="GO:0006424">
    <property type="term" value="P:glutamyl-tRNA aminoacylation"/>
    <property type="evidence" value="ECO:0007669"/>
    <property type="project" value="TreeGrafter"/>
</dbReference>
<comment type="caution">
    <text evidence="9">The sequence shown here is derived from an EMBL/GenBank/DDBJ whole genome shotgun (WGS) entry which is preliminary data.</text>
</comment>
<evidence type="ECO:0000313" key="9">
    <source>
        <dbReference type="EMBL" id="TGY63167.1"/>
    </source>
</evidence>
<dbReference type="InterPro" id="IPR001412">
    <property type="entry name" value="aa-tRNA-synth_I_CS"/>
</dbReference>
<proteinExistence type="inferred from homology"/>
<evidence type="ECO:0000256" key="3">
    <source>
        <dbReference type="ARBA" id="ARBA00022741"/>
    </source>
</evidence>
<dbReference type="SUPFAM" id="SSF52374">
    <property type="entry name" value="Nucleotidylyl transferase"/>
    <property type="match status" value="1"/>
</dbReference>
<name>A0A4S2F429_9ACTN</name>
<evidence type="ECO:0000256" key="4">
    <source>
        <dbReference type="ARBA" id="ARBA00022833"/>
    </source>
</evidence>
<dbReference type="Pfam" id="PF00749">
    <property type="entry name" value="tRNA-synt_1c"/>
    <property type="match status" value="1"/>
</dbReference>
<organism evidence="9 10">
    <name type="scientific">Muricaecibacterium torontonense</name>
    <dbReference type="NCBI Taxonomy" id="3032871"/>
    <lineage>
        <taxon>Bacteria</taxon>
        <taxon>Bacillati</taxon>
        <taxon>Actinomycetota</taxon>
        <taxon>Coriobacteriia</taxon>
        <taxon>Coriobacteriales</taxon>
        <taxon>Atopobiaceae</taxon>
        <taxon>Muricaecibacterium</taxon>
    </lineage>
</organism>
<dbReference type="NCBIfam" id="NF004315">
    <property type="entry name" value="PRK05710.1-4"/>
    <property type="match status" value="1"/>
</dbReference>
<accession>A0A4S2F429</accession>
<evidence type="ECO:0000256" key="1">
    <source>
        <dbReference type="ARBA" id="ARBA00022598"/>
    </source>
</evidence>
<dbReference type="InterPro" id="IPR000924">
    <property type="entry name" value="Glu/Gln-tRNA-synth"/>
</dbReference>
<dbReference type="Proteomes" id="UP000310263">
    <property type="component" value="Unassembled WGS sequence"/>
</dbReference>
<keyword evidence="1 7" id="KW-0436">Ligase</keyword>
<dbReference type="NCBIfam" id="NF004314">
    <property type="entry name" value="PRK05710.1-3"/>
    <property type="match status" value="1"/>
</dbReference>
<keyword evidence="7" id="KW-0648">Protein biosynthesis</keyword>
<dbReference type="GO" id="GO:0004818">
    <property type="term" value="F:glutamate-tRNA ligase activity"/>
    <property type="evidence" value="ECO:0007669"/>
    <property type="project" value="TreeGrafter"/>
</dbReference>
<dbReference type="PANTHER" id="PTHR43311">
    <property type="entry name" value="GLUTAMATE--TRNA LIGASE"/>
    <property type="match status" value="1"/>
</dbReference>
<protein>
    <submittedName>
        <fullName evidence="9">tRNA glutamyl-Q(34) synthetase GluQRS</fullName>
        <ecNumber evidence="9">6.1.1.-</ecNumber>
    </submittedName>
</protein>
<dbReference type="EMBL" id="SRYE01000001">
    <property type="protein sequence ID" value="TGY63167.1"/>
    <property type="molecule type" value="Genomic_DNA"/>
</dbReference>
<keyword evidence="4" id="KW-0862">Zinc</keyword>
<dbReference type="RefSeq" id="WP_136011793.1">
    <property type="nucleotide sequence ID" value="NZ_SRYE01000001.1"/>
</dbReference>
<dbReference type="PRINTS" id="PR00987">
    <property type="entry name" value="TRNASYNTHGLU"/>
</dbReference>
<evidence type="ECO:0000256" key="7">
    <source>
        <dbReference type="RuleBase" id="RU363037"/>
    </source>
</evidence>
<reference evidence="9 10" key="1">
    <citation type="submission" date="2019-04" db="EMBL/GenBank/DDBJ databases">
        <title>Microbes associate with the intestines of laboratory mice.</title>
        <authorList>
            <person name="Navarre W."/>
            <person name="Wong E."/>
            <person name="Huang K."/>
            <person name="Tropini C."/>
            <person name="Ng K."/>
            <person name="Yu B."/>
        </authorList>
    </citation>
    <scope>NUCLEOTIDE SEQUENCE [LARGE SCALE GENOMIC DNA]</scope>
    <source>
        <strain evidence="9 10">NM07_P-09</strain>
    </source>
</reference>